<comment type="caution">
    <text evidence="2">The sequence shown here is derived from an EMBL/GenBank/DDBJ whole genome shotgun (WGS) entry which is preliminary data.</text>
</comment>
<dbReference type="EMBL" id="VDMD01000077">
    <property type="protein sequence ID" value="TRM56229.1"/>
    <property type="molecule type" value="Genomic_DNA"/>
</dbReference>
<name>A0A550BUK8_9AGAR</name>
<evidence type="ECO:0000313" key="2">
    <source>
        <dbReference type="EMBL" id="TRM56229.1"/>
    </source>
</evidence>
<feature type="compositionally biased region" description="Low complexity" evidence="1">
    <location>
        <begin position="1"/>
        <end position="20"/>
    </location>
</feature>
<protein>
    <recommendedName>
        <fullName evidence="4">Phosphatidylglycerol lysyltransferase C-terminal domain-containing protein</fullName>
    </recommendedName>
</protein>
<evidence type="ECO:0000313" key="3">
    <source>
        <dbReference type="Proteomes" id="UP000320762"/>
    </source>
</evidence>
<proteinExistence type="predicted"/>
<gene>
    <name evidence="2" type="ORF">BD626DRAFT_551662</name>
</gene>
<evidence type="ECO:0008006" key="4">
    <source>
        <dbReference type="Google" id="ProtNLM"/>
    </source>
</evidence>
<reference evidence="2 3" key="1">
    <citation type="journal article" date="2019" name="New Phytol.">
        <title>Comparative genomics reveals unique wood-decay strategies and fruiting body development in the Schizophyllaceae.</title>
        <authorList>
            <person name="Almasi E."/>
            <person name="Sahu N."/>
            <person name="Krizsan K."/>
            <person name="Balint B."/>
            <person name="Kovacs G.M."/>
            <person name="Kiss B."/>
            <person name="Cseklye J."/>
            <person name="Drula E."/>
            <person name="Henrissat B."/>
            <person name="Nagy I."/>
            <person name="Chovatia M."/>
            <person name="Adam C."/>
            <person name="LaButti K."/>
            <person name="Lipzen A."/>
            <person name="Riley R."/>
            <person name="Grigoriev I.V."/>
            <person name="Nagy L.G."/>
        </authorList>
    </citation>
    <scope>NUCLEOTIDE SEQUENCE [LARGE SCALE GENOMIC DNA]</scope>
    <source>
        <strain evidence="2 3">NL-1724</strain>
    </source>
</reference>
<sequence length="461" mass="50684">MAIDTPTSSASPLSPTSELSDAPDGVYLNGTSHSDPDDEHFSLDLDDNSDESGPVSESGIDTASTFDKQSIAELVAKYGSSSTTAWLEFSWYKIWQAPAPLGGSTFPPVQGFMRQGPWVFAWGNPLVSTPAALEATARAFMQHVAGSRVVWACVDHAMEEVLGDRLGWSTVHCIYEDVVDPRRVIEVVEAPERKVQKGKETKTKDKEAREHDEIVRDLKKNLRRAEKANVTIAEVHGTPGDADREAVEAGVSEWRKSRHGLQIASTTLQPWLDQEHRRYWIARNAAGNPIGILILTPVHNHPHVPHSHDSTLPHADHPNHPSHSSKHPEHAPCIAYQIKNAVSFPDAPKGTSEKLIYSMLCDLDAEQSKRSNIASGAGHDRITVTFGISAADRMSATHHLGGWKVTALSKTYAKIAKATGLINRLEFRRKFESIHEPMFVCYPEDGFGLDGVKALLKALKK</sequence>
<feature type="region of interest" description="Disordered" evidence="1">
    <location>
        <begin position="304"/>
        <end position="329"/>
    </location>
</feature>
<dbReference type="AlphaFoldDB" id="A0A550BUK8"/>
<organism evidence="2 3">
    <name type="scientific">Schizophyllum amplum</name>
    <dbReference type="NCBI Taxonomy" id="97359"/>
    <lineage>
        <taxon>Eukaryota</taxon>
        <taxon>Fungi</taxon>
        <taxon>Dikarya</taxon>
        <taxon>Basidiomycota</taxon>
        <taxon>Agaricomycotina</taxon>
        <taxon>Agaricomycetes</taxon>
        <taxon>Agaricomycetidae</taxon>
        <taxon>Agaricales</taxon>
        <taxon>Schizophyllaceae</taxon>
        <taxon>Schizophyllum</taxon>
    </lineage>
</organism>
<feature type="compositionally biased region" description="Basic and acidic residues" evidence="1">
    <location>
        <begin position="306"/>
        <end position="319"/>
    </location>
</feature>
<keyword evidence="3" id="KW-1185">Reference proteome</keyword>
<feature type="region of interest" description="Disordered" evidence="1">
    <location>
        <begin position="1"/>
        <end position="62"/>
    </location>
</feature>
<evidence type="ECO:0000256" key="1">
    <source>
        <dbReference type="SAM" id="MobiDB-lite"/>
    </source>
</evidence>
<accession>A0A550BUK8</accession>
<dbReference type="Proteomes" id="UP000320762">
    <property type="component" value="Unassembled WGS sequence"/>
</dbReference>
<dbReference type="OrthoDB" id="372395at2759"/>
<dbReference type="STRING" id="97359.A0A550BUK8"/>